<organism evidence="3 4">
    <name type="scientific">Winogradskya consettensis</name>
    <dbReference type="NCBI Taxonomy" id="113560"/>
    <lineage>
        <taxon>Bacteria</taxon>
        <taxon>Bacillati</taxon>
        <taxon>Actinomycetota</taxon>
        <taxon>Actinomycetes</taxon>
        <taxon>Micromonosporales</taxon>
        <taxon>Micromonosporaceae</taxon>
        <taxon>Winogradskya</taxon>
    </lineage>
</organism>
<proteinExistence type="predicted"/>
<gene>
    <name evidence="3" type="ORF">Aco04nite_83850</name>
</gene>
<feature type="transmembrane region" description="Helical" evidence="1">
    <location>
        <begin position="466"/>
        <end position="485"/>
    </location>
</feature>
<accession>A0A919T227</accession>
<feature type="chain" id="PRO_5036811390" description="LPXTG cell wall anchor domain-containing protein" evidence="2">
    <location>
        <begin position="31"/>
        <end position="494"/>
    </location>
</feature>
<protein>
    <recommendedName>
        <fullName evidence="5">LPXTG cell wall anchor domain-containing protein</fullName>
    </recommendedName>
</protein>
<keyword evidence="1" id="KW-0472">Membrane</keyword>
<evidence type="ECO:0000313" key="4">
    <source>
        <dbReference type="Proteomes" id="UP000680865"/>
    </source>
</evidence>
<evidence type="ECO:0000256" key="2">
    <source>
        <dbReference type="SAM" id="SignalP"/>
    </source>
</evidence>
<feature type="signal peptide" evidence="2">
    <location>
        <begin position="1"/>
        <end position="30"/>
    </location>
</feature>
<keyword evidence="4" id="KW-1185">Reference proteome</keyword>
<reference evidence="3" key="1">
    <citation type="submission" date="2021-03" db="EMBL/GenBank/DDBJ databases">
        <title>Whole genome shotgun sequence of Actinoplanes consettensis NBRC 14913.</title>
        <authorList>
            <person name="Komaki H."/>
            <person name="Tamura T."/>
        </authorList>
    </citation>
    <scope>NUCLEOTIDE SEQUENCE</scope>
    <source>
        <strain evidence="3">NBRC 14913</strain>
    </source>
</reference>
<dbReference type="Proteomes" id="UP000680865">
    <property type="component" value="Unassembled WGS sequence"/>
</dbReference>
<dbReference type="EMBL" id="BOQP01000052">
    <property type="protein sequence ID" value="GIM82904.1"/>
    <property type="molecule type" value="Genomic_DNA"/>
</dbReference>
<keyword evidence="1" id="KW-0812">Transmembrane</keyword>
<evidence type="ECO:0000256" key="1">
    <source>
        <dbReference type="SAM" id="Phobius"/>
    </source>
</evidence>
<comment type="caution">
    <text evidence="3">The sequence shown here is derived from an EMBL/GenBank/DDBJ whole genome shotgun (WGS) entry which is preliminary data.</text>
</comment>
<name>A0A919T227_9ACTN</name>
<keyword evidence="1" id="KW-1133">Transmembrane helix</keyword>
<sequence>MRLHSLLGRFALPLVLVTLATAGAGLPAYADDPIPADPGGMFLNVPERVVAVDGKSKTIEADLVYIGEEKAKGVTVSFADPVPASIGLSTPKDCTDNVCPVGDLDANGTAVKFSFTVSPTAALPKLGETLTIVAKDSTGTLAAAAKVQIISTRTGIDLELSPIKDMKLAPGKSADIPIVIRNTGNKTAEGVGVVLVGADFISFPAKYTNCEQVDELEGTVCLFDQPIEGDQIFTLSDRTPMKVKVAADAPGPGLYAVGAFALALNDLDELGLDSAAKAAEATSAGTKLELEPLAQARALADNDDIDENELNEWDNATSFLITVGKNPADSVALGATFTGGIGDERTIKVGIRNDGPAATASIMQGWLSTAEIKLPAGIDPTETDPSCEKTADHVYLCLVFESLHKGEQQFFSFSGTVEGTSKPGSITIEPGPQDTKASNNTAAIEVELSTGGEGGGLPVTGAPTGFVVGGGAALLLAGGVLFYVARRRRIVTVA</sequence>
<dbReference type="AlphaFoldDB" id="A0A919T227"/>
<dbReference type="RefSeq" id="WP_213002728.1">
    <property type="nucleotide sequence ID" value="NZ_BAAATW010000006.1"/>
</dbReference>
<keyword evidence="2" id="KW-0732">Signal</keyword>
<evidence type="ECO:0008006" key="5">
    <source>
        <dbReference type="Google" id="ProtNLM"/>
    </source>
</evidence>
<evidence type="ECO:0000313" key="3">
    <source>
        <dbReference type="EMBL" id="GIM82904.1"/>
    </source>
</evidence>